<dbReference type="AlphaFoldDB" id="Q5V196"/>
<dbReference type="PANTHER" id="PTHR42732:SF1">
    <property type="entry name" value="BETA-MANNOSIDASE"/>
    <property type="match status" value="1"/>
</dbReference>
<feature type="region of interest" description="Disordered" evidence="3">
    <location>
        <begin position="1"/>
        <end position="39"/>
    </location>
</feature>
<evidence type="ECO:0000259" key="4">
    <source>
        <dbReference type="Pfam" id="PF00703"/>
    </source>
</evidence>
<dbReference type="InterPro" id="IPR051913">
    <property type="entry name" value="GH2_Domain-Containing"/>
</dbReference>
<accession>Q5V196</accession>
<dbReference type="InterPro" id="IPR006102">
    <property type="entry name" value="Ig-like_GH2"/>
</dbReference>
<protein>
    <submittedName>
        <fullName evidence="5">Hydrolase</fullName>
    </submittedName>
</protein>
<dbReference type="SUPFAM" id="SSF51445">
    <property type="entry name" value="(Trans)glycosidases"/>
    <property type="match status" value="1"/>
</dbReference>
<keyword evidence="2" id="KW-0326">Glycosidase</keyword>
<dbReference type="Gene3D" id="3.20.20.80">
    <property type="entry name" value="Glycosidases"/>
    <property type="match status" value="1"/>
</dbReference>
<dbReference type="PATRIC" id="fig|272569.17.peg.2489"/>
<dbReference type="PaxDb" id="272569-rrnAC1818"/>
<reference evidence="5 6" key="1">
    <citation type="journal article" date="2004" name="Genome Res.">
        <title>Genome sequence of Haloarcula marismortui: a halophilic archaeon from the Dead Sea.</title>
        <authorList>
            <person name="Baliga N.S."/>
            <person name="Bonneau R."/>
            <person name="Facciotti M.T."/>
            <person name="Pan M."/>
            <person name="Glusman G."/>
            <person name="Deutsch E.W."/>
            <person name="Shannon P."/>
            <person name="Chiu Y."/>
            <person name="Weng R.S."/>
            <person name="Gan R.R."/>
            <person name="Hung P."/>
            <person name="Date S.V."/>
            <person name="Marcotte E."/>
            <person name="Hood L."/>
            <person name="Ng W.V."/>
        </authorList>
    </citation>
    <scope>NUCLEOTIDE SEQUENCE [LARGE SCALE GENOMIC DNA]</scope>
    <source>
        <strain evidence="6">ATCC 43049 / DSM 3752 / JCM 8966 / VKM B-1809</strain>
    </source>
</reference>
<feature type="domain" description="Glycoside hydrolase family 2 immunoglobulin-like beta-sandwich" evidence="4">
    <location>
        <begin position="152"/>
        <end position="257"/>
    </location>
</feature>
<dbReference type="Gene3D" id="2.60.40.10">
    <property type="entry name" value="Immunoglobulins"/>
    <property type="match status" value="1"/>
</dbReference>
<sequence length="623" mass="67127">MPPRNGPQGMSLEWRGAAVAPDDEMPSPEAWEPVSVPSRPGQFAGAEAVAYETTFSDPRDESDAHTLLVLSGIYAHTRVWCNGELLTSHDAYFEPLRVRLPESEEYRIVVECRAPEDRFGGLHATDQLPSERCVPGIWWDATLETRPDPCVSELSVQPQLSEADVTDASVDVSATILTEEPLDDRITLSLRPEGDVRGGGMMDRARVSTDEETATVTYTMDVRDPSLWWPHDRGEQSRYVLRAKLGDDEHSVTTGLRTVSYDGGLRVNGESVPVRGVTLRDPTVEDVARAVDANANLVRVRAQGTSPEVACACDDHGVLLWQDLPLSGPGSFDTERGTALAARLTATYAQHPSFAAVGVHDEPVSPYADGLGSGFLDRLRFRWRAWRAGYDSADAESVASAVDSVPTFPVVGPPGIDPDATTLYPGWRYGDAADLPWLYSRFNVSDAVAGFGAGALGTPGSGDSPGFDSACHDRHVDGGVEASQAYQAGVVREVAESLRRRNAPLVVVDSLRDVGDAGMGLLTADGTEKAAFSVLADSYEPTQVILSDAAPGEQDIVVLHDRPEKADLTVEWDCNGDREQAEHTVGPFARVTVDTLTLSAGDDVTLAATDGQTVVKNEYRIIE</sequence>
<dbReference type="PANTHER" id="PTHR42732">
    <property type="entry name" value="BETA-GALACTOSIDASE"/>
    <property type="match status" value="1"/>
</dbReference>
<dbReference type="InterPro" id="IPR008979">
    <property type="entry name" value="Galactose-bd-like_sf"/>
</dbReference>
<dbReference type="GO" id="GO:0004553">
    <property type="term" value="F:hydrolase activity, hydrolyzing O-glycosyl compounds"/>
    <property type="evidence" value="ECO:0007669"/>
    <property type="project" value="InterPro"/>
</dbReference>
<evidence type="ECO:0000256" key="2">
    <source>
        <dbReference type="ARBA" id="ARBA00023295"/>
    </source>
</evidence>
<dbReference type="InterPro" id="IPR017853">
    <property type="entry name" value="GH"/>
</dbReference>
<keyword evidence="6" id="KW-1185">Reference proteome</keyword>
<dbReference type="Pfam" id="PF00703">
    <property type="entry name" value="Glyco_hydro_2"/>
    <property type="match status" value="1"/>
</dbReference>
<dbReference type="EMBL" id="AY596297">
    <property type="protein sequence ID" value="AAV46707.1"/>
    <property type="molecule type" value="Genomic_DNA"/>
</dbReference>
<evidence type="ECO:0000256" key="1">
    <source>
        <dbReference type="ARBA" id="ARBA00022801"/>
    </source>
</evidence>
<dbReference type="SUPFAM" id="SSF49785">
    <property type="entry name" value="Galactose-binding domain-like"/>
    <property type="match status" value="1"/>
</dbReference>
<name>Q5V196_HALMA</name>
<evidence type="ECO:0000256" key="3">
    <source>
        <dbReference type="SAM" id="MobiDB-lite"/>
    </source>
</evidence>
<dbReference type="InterPro" id="IPR036156">
    <property type="entry name" value="Beta-gal/glucu_dom_sf"/>
</dbReference>
<proteinExistence type="predicted"/>
<evidence type="ECO:0000313" key="6">
    <source>
        <dbReference type="Proteomes" id="UP000001169"/>
    </source>
</evidence>
<dbReference type="InterPro" id="IPR013783">
    <property type="entry name" value="Ig-like_fold"/>
</dbReference>
<dbReference type="KEGG" id="hma:rrnAC1818"/>
<dbReference type="GO" id="GO:0005975">
    <property type="term" value="P:carbohydrate metabolic process"/>
    <property type="evidence" value="ECO:0007669"/>
    <property type="project" value="InterPro"/>
</dbReference>
<dbReference type="SUPFAM" id="SSF49303">
    <property type="entry name" value="beta-Galactosidase/glucuronidase domain"/>
    <property type="match status" value="1"/>
</dbReference>
<evidence type="ECO:0000313" key="5">
    <source>
        <dbReference type="EMBL" id="AAV46707.1"/>
    </source>
</evidence>
<dbReference type="HOGENOM" id="CLU_435912_0_0_2"/>
<dbReference type="EnsemblBacteria" id="AAV46707">
    <property type="protein sequence ID" value="AAV46707"/>
    <property type="gene ID" value="rrnAC1818"/>
</dbReference>
<gene>
    <name evidence="5" type="ordered locus">rrnAC1818</name>
</gene>
<keyword evidence="1 5" id="KW-0378">Hydrolase</keyword>
<dbReference type="eggNOG" id="arCOG07337">
    <property type="taxonomic scope" value="Archaea"/>
</dbReference>
<organism evidence="5 6">
    <name type="scientific">Haloarcula marismortui (strain ATCC 43049 / DSM 3752 / JCM 8966 / VKM B-1809)</name>
    <name type="common">Halobacterium marismortui</name>
    <dbReference type="NCBI Taxonomy" id="272569"/>
    <lineage>
        <taxon>Archaea</taxon>
        <taxon>Methanobacteriati</taxon>
        <taxon>Methanobacteriota</taxon>
        <taxon>Stenosarchaea group</taxon>
        <taxon>Halobacteria</taxon>
        <taxon>Halobacteriales</taxon>
        <taxon>Haloarculaceae</taxon>
        <taxon>Haloarcula</taxon>
    </lineage>
</organism>
<dbReference type="Gene3D" id="2.60.120.260">
    <property type="entry name" value="Galactose-binding domain-like"/>
    <property type="match status" value="1"/>
</dbReference>
<dbReference type="STRING" id="272569.rrnAC1818"/>
<dbReference type="Proteomes" id="UP000001169">
    <property type="component" value="Chromosome I"/>
</dbReference>